<feature type="compositionally biased region" description="Basic and acidic residues" evidence="1">
    <location>
        <begin position="319"/>
        <end position="337"/>
    </location>
</feature>
<proteinExistence type="predicted"/>
<organism evidence="4">
    <name type="scientific">Streptomyces sp. SID7499</name>
    <dbReference type="NCBI Taxonomy" id="2706086"/>
    <lineage>
        <taxon>Bacteria</taxon>
        <taxon>Bacillati</taxon>
        <taxon>Actinomycetota</taxon>
        <taxon>Actinomycetes</taxon>
        <taxon>Kitasatosporales</taxon>
        <taxon>Streptomycetaceae</taxon>
        <taxon>Streptomyces</taxon>
    </lineage>
</organism>
<dbReference type="PROSITE" id="PS50943">
    <property type="entry name" value="HTH_CROC1"/>
    <property type="match status" value="1"/>
</dbReference>
<dbReference type="Pfam" id="PF13560">
    <property type="entry name" value="HTH_31"/>
    <property type="match status" value="1"/>
</dbReference>
<accession>A0A6G3XQ05</accession>
<name>A0A6G3XQ05_9ACTN</name>
<dbReference type="SMART" id="SM00530">
    <property type="entry name" value="HTH_XRE"/>
    <property type="match status" value="1"/>
</dbReference>
<keyword evidence="2" id="KW-0472">Membrane</keyword>
<feature type="domain" description="HTH cro/C1-type" evidence="3">
    <location>
        <begin position="105"/>
        <end position="146"/>
    </location>
</feature>
<evidence type="ECO:0000256" key="1">
    <source>
        <dbReference type="SAM" id="MobiDB-lite"/>
    </source>
</evidence>
<keyword evidence="2" id="KW-0812">Transmembrane</keyword>
<feature type="transmembrane region" description="Helical" evidence="2">
    <location>
        <begin position="257"/>
        <end position="277"/>
    </location>
</feature>
<feature type="compositionally biased region" description="Low complexity" evidence="1">
    <location>
        <begin position="194"/>
        <end position="240"/>
    </location>
</feature>
<comment type="caution">
    <text evidence="4">The sequence shown here is derived from an EMBL/GenBank/DDBJ whole genome shotgun (WGS) entry which is preliminary data.</text>
</comment>
<dbReference type="SUPFAM" id="SSF47413">
    <property type="entry name" value="lambda repressor-like DNA-binding domains"/>
    <property type="match status" value="1"/>
</dbReference>
<dbReference type="GO" id="GO:0003677">
    <property type="term" value="F:DNA binding"/>
    <property type="evidence" value="ECO:0007669"/>
    <property type="project" value="InterPro"/>
</dbReference>
<feature type="compositionally biased region" description="Gly residues" evidence="1">
    <location>
        <begin position="352"/>
        <end position="364"/>
    </location>
</feature>
<feature type="compositionally biased region" description="Low complexity" evidence="1">
    <location>
        <begin position="303"/>
        <end position="318"/>
    </location>
</feature>
<feature type="compositionally biased region" description="Gly residues" evidence="1">
    <location>
        <begin position="164"/>
        <end position="193"/>
    </location>
</feature>
<evidence type="ECO:0000256" key="2">
    <source>
        <dbReference type="SAM" id="Phobius"/>
    </source>
</evidence>
<evidence type="ECO:0000259" key="3">
    <source>
        <dbReference type="PROSITE" id="PS50943"/>
    </source>
</evidence>
<feature type="compositionally biased region" description="Low complexity" evidence="1">
    <location>
        <begin position="339"/>
        <end position="351"/>
    </location>
</feature>
<feature type="region of interest" description="Disordered" evidence="1">
    <location>
        <begin position="279"/>
        <end position="385"/>
    </location>
</feature>
<sequence>MSCVSFRTKAGGKRARAGRASGGPGVACLDDQSLCGGPSRPPDPAGDQGRWNARTCCDQGEQSFPGTGERDTGHGGAVSEGTTAAAFAALLGELKERSGLSYGVLAKRLHMSTSTLHRYCNGDAVPTDYAPVERLARLCKASPEELVELHRRWVLADAGRVRKGSGGTGSGGTGGAGSGNGGTGGAGSGGPAAGSGASEVSSPEVAASEVAASEVASLEGTSAEAASSEVASPEAASSQADVREAAEPAGRPRPRRALLVGLAAAVVLGGVGLAVAVPSGGSDDEGRRGAAAASGGGGGQGERGAAASVSPSAGSSSAGREDKDKGEGKGKDGKGKGEGPASASPTPASPGTGTGTGSGAGGTGRDSAPASAPLTVDTEPHAWESPCSQRYLIDLPPGRVGPPPPEQDAPGWVAANGAVPSGEQFLKLTVQGKGQETVVVKRLTVRMAGKRAPLAWNDYAMGYPGVGCGGGVPTRFFTVALDAARPGVVPEAGHADFPFKVSESDPEVYYIRADASAYDVSWWLELAWSSGDRTGTLTVDDHGRPFRTSGNNGRPAYEFPLGGEKWVKEGTTQ</sequence>
<dbReference type="InterPro" id="IPR001387">
    <property type="entry name" value="Cro/C1-type_HTH"/>
</dbReference>
<evidence type="ECO:0000313" key="4">
    <source>
        <dbReference type="EMBL" id="NEE19821.1"/>
    </source>
</evidence>
<dbReference type="AlphaFoldDB" id="A0A6G3XQ05"/>
<dbReference type="EMBL" id="JAAGMN010008179">
    <property type="protein sequence ID" value="NEE19821.1"/>
    <property type="molecule type" value="Genomic_DNA"/>
</dbReference>
<gene>
    <name evidence="4" type="ORF">G3M58_76830</name>
</gene>
<keyword evidence="2" id="KW-1133">Transmembrane helix</keyword>
<dbReference type="InterPro" id="IPR010982">
    <property type="entry name" value="Lambda_DNA-bd_dom_sf"/>
</dbReference>
<dbReference type="CDD" id="cd00093">
    <property type="entry name" value="HTH_XRE"/>
    <property type="match status" value="1"/>
</dbReference>
<feature type="region of interest" description="Disordered" evidence="1">
    <location>
        <begin position="161"/>
        <end position="251"/>
    </location>
</feature>
<protein>
    <submittedName>
        <fullName evidence="4">Helix-turn-helix domain-containing protein</fullName>
    </submittedName>
</protein>
<dbReference type="Gene3D" id="1.10.260.40">
    <property type="entry name" value="lambda repressor-like DNA-binding domains"/>
    <property type="match status" value="1"/>
</dbReference>
<reference evidence="4" key="1">
    <citation type="submission" date="2020-01" db="EMBL/GenBank/DDBJ databases">
        <title>Insect and environment-associated Actinomycetes.</title>
        <authorList>
            <person name="Currrie C."/>
            <person name="Chevrette M."/>
            <person name="Carlson C."/>
            <person name="Stubbendieck R."/>
            <person name="Wendt-Pienkowski E."/>
        </authorList>
    </citation>
    <scope>NUCLEOTIDE SEQUENCE</scope>
    <source>
        <strain evidence="4">SID7499</strain>
    </source>
</reference>